<proteinExistence type="predicted"/>
<feature type="region of interest" description="Disordered" evidence="1">
    <location>
        <begin position="1"/>
        <end position="23"/>
    </location>
</feature>
<feature type="compositionally biased region" description="Basic and acidic residues" evidence="1">
    <location>
        <begin position="8"/>
        <end position="23"/>
    </location>
</feature>
<dbReference type="EMBL" id="CP120998">
    <property type="protein sequence ID" value="WLQ38411.1"/>
    <property type="molecule type" value="Genomic_DNA"/>
</dbReference>
<keyword evidence="3" id="KW-0614">Plasmid</keyword>
<evidence type="ECO:0000313" key="4">
    <source>
        <dbReference type="Proteomes" id="UP001239522"/>
    </source>
</evidence>
<dbReference type="InterPro" id="IPR003115">
    <property type="entry name" value="ParB_N"/>
</dbReference>
<reference evidence="3 4" key="1">
    <citation type="submission" date="2023-03" db="EMBL/GenBank/DDBJ databases">
        <title>Isolation and description of six Streptomyces strains from soil environments, able to metabolize different microbial glucans.</title>
        <authorList>
            <person name="Widen T."/>
            <person name="Larsbrink J."/>
        </authorList>
    </citation>
    <scope>NUCLEOTIDE SEQUENCE [LARGE SCALE GENOMIC DNA]</scope>
    <source>
        <strain evidence="3 4">Mut1</strain>
        <plasmid evidence="3 4">unnamed1</plasmid>
    </source>
</reference>
<protein>
    <submittedName>
        <fullName evidence="3">ParB N-terminal domain-containing protein</fullName>
    </submittedName>
</protein>
<keyword evidence="4" id="KW-1185">Reference proteome</keyword>
<dbReference type="RefSeq" id="WP_306061428.1">
    <property type="nucleotide sequence ID" value="NZ_CP120998.1"/>
</dbReference>
<feature type="region of interest" description="Disordered" evidence="1">
    <location>
        <begin position="171"/>
        <end position="192"/>
    </location>
</feature>
<feature type="compositionally biased region" description="Low complexity" evidence="1">
    <location>
        <begin position="230"/>
        <end position="239"/>
    </location>
</feature>
<evidence type="ECO:0000256" key="1">
    <source>
        <dbReference type="SAM" id="MobiDB-lite"/>
    </source>
</evidence>
<evidence type="ECO:0000313" key="3">
    <source>
        <dbReference type="EMBL" id="WLQ38411.1"/>
    </source>
</evidence>
<dbReference type="SUPFAM" id="SSF110849">
    <property type="entry name" value="ParB/Sulfiredoxin"/>
    <property type="match status" value="1"/>
</dbReference>
<evidence type="ECO:0000259" key="2">
    <source>
        <dbReference type="SMART" id="SM00470"/>
    </source>
</evidence>
<sequence length="360" mass="38723">MTNSETTLQRDAHVHPPERLDVEAKYTDPDAGADAEWIPITTLDLSHSPRSAGESGEHIRVLAESQTDLPPIVVQRGTGRVVDGVHRVRAAQLRGEPAIRARWFDGDDASAFVLAVRLNVRHGLPLSLADRKAAGTRILCEQEDWSNRAIASAVGLSPKTIAALREAVGRPGGQTRIGRDGRVRPVSTAAGRERAKEMLLREPASSLRAVSAVAGVSTGTVRDVRDQLNRANGAAAPGPRRTPPVRSTETPGGQAAPPGPAGLDRSTALLRSLRTDPSLRFKQSGRLLLSVLAVAAIDPQAQEGLVLDLPDHCLDFVTELAQASVQTWQDLATRLSQRRAMPAEQRRQAVNPERQKKRGA</sequence>
<geneLocation type="plasmid" evidence="3 4">
    <name>unnamed1</name>
</geneLocation>
<accession>A0ABY9HVP1</accession>
<feature type="domain" description="ParB-like N-terminal" evidence="2">
    <location>
        <begin position="36"/>
        <end position="120"/>
    </location>
</feature>
<dbReference type="InterPro" id="IPR036086">
    <property type="entry name" value="ParB/Sulfiredoxin_sf"/>
</dbReference>
<feature type="region of interest" description="Disordered" evidence="1">
    <location>
        <begin position="338"/>
        <end position="360"/>
    </location>
</feature>
<name>A0ABY9HVP1_9ACTN</name>
<dbReference type="SMART" id="SM00470">
    <property type="entry name" value="ParB"/>
    <property type="match status" value="1"/>
</dbReference>
<dbReference type="Proteomes" id="UP001239522">
    <property type="component" value="Plasmid unnamed1"/>
</dbReference>
<feature type="region of interest" description="Disordered" evidence="1">
    <location>
        <begin position="230"/>
        <end position="265"/>
    </location>
</feature>
<organism evidence="3 4">
    <name type="scientific">Streptomyces castrisilvae</name>
    <dbReference type="NCBI Taxonomy" id="3033811"/>
    <lineage>
        <taxon>Bacteria</taxon>
        <taxon>Bacillati</taxon>
        <taxon>Actinomycetota</taxon>
        <taxon>Actinomycetes</taxon>
        <taxon>Kitasatosporales</taxon>
        <taxon>Streptomycetaceae</taxon>
        <taxon>Streptomyces</taxon>
    </lineage>
</organism>
<gene>
    <name evidence="3" type="ORF">P8A18_33360</name>
</gene>